<reference evidence="2 3" key="1">
    <citation type="submission" date="2019-05" db="EMBL/GenBank/DDBJ databases">
        <title>Another draft genome of Portunus trituberculatus and its Hox gene families provides insights of decapod evolution.</title>
        <authorList>
            <person name="Jeong J.-H."/>
            <person name="Song I."/>
            <person name="Kim S."/>
            <person name="Choi T."/>
            <person name="Kim D."/>
            <person name="Ryu S."/>
            <person name="Kim W."/>
        </authorList>
    </citation>
    <scope>NUCLEOTIDE SEQUENCE [LARGE SCALE GENOMIC DNA]</scope>
    <source>
        <tissue evidence="2">Muscle</tissue>
    </source>
</reference>
<keyword evidence="3" id="KW-1185">Reference proteome</keyword>
<gene>
    <name evidence="2" type="ORF">E2C01_013018</name>
</gene>
<evidence type="ECO:0000313" key="3">
    <source>
        <dbReference type="Proteomes" id="UP000324222"/>
    </source>
</evidence>
<feature type="region of interest" description="Disordered" evidence="1">
    <location>
        <begin position="80"/>
        <end position="109"/>
    </location>
</feature>
<organism evidence="2 3">
    <name type="scientific">Portunus trituberculatus</name>
    <name type="common">Swimming crab</name>
    <name type="synonym">Neptunus trituberculatus</name>
    <dbReference type="NCBI Taxonomy" id="210409"/>
    <lineage>
        <taxon>Eukaryota</taxon>
        <taxon>Metazoa</taxon>
        <taxon>Ecdysozoa</taxon>
        <taxon>Arthropoda</taxon>
        <taxon>Crustacea</taxon>
        <taxon>Multicrustacea</taxon>
        <taxon>Malacostraca</taxon>
        <taxon>Eumalacostraca</taxon>
        <taxon>Eucarida</taxon>
        <taxon>Decapoda</taxon>
        <taxon>Pleocyemata</taxon>
        <taxon>Brachyura</taxon>
        <taxon>Eubrachyura</taxon>
        <taxon>Portunoidea</taxon>
        <taxon>Portunidae</taxon>
        <taxon>Portuninae</taxon>
        <taxon>Portunus</taxon>
    </lineage>
</organism>
<dbReference type="AlphaFoldDB" id="A0A5B7DFZ6"/>
<name>A0A5B7DFZ6_PORTR</name>
<evidence type="ECO:0000256" key="1">
    <source>
        <dbReference type="SAM" id="MobiDB-lite"/>
    </source>
</evidence>
<dbReference type="EMBL" id="VSRR010000833">
    <property type="protein sequence ID" value="MPC20087.1"/>
    <property type="molecule type" value="Genomic_DNA"/>
</dbReference>
<evidence type="ECO:0000313" key="2">
    <source>
        <dbReference type="EMBL" id="MPC20087.1"/>
    </source>
</evidence>
<proteinExistence type="predicted"/>
<accession>A0A5B7DFZ6</accession>
<dbReference type="Proteomes" id="UP000324222">
    <property type="component" value="Unassembled WGS sequence"/>
</dbReference>
<sequence>MFTVHNCLDMTNQEHISSRVQYNFQQHLDFHLAETKSSNFSLPQTQPKKFVLVSHFRYTNQSFGRRLLVVSVRRCCQSSLGGTPLQKPPSRSARVTVGPQLLPSPESRFIPQYGDQKRALLQVS</sequence>
<comment type="caution">
    <text evidence="2">The sequence shown here is derived from an EMBL/GenBank/DDBJ whole genome shotgun (WGS) entry which is preliminary data.</text>
</comment>
<protein>
    <submittedName>
        <fullName evidence="2">Uncharacterized protein</fullName>
    </submittedName>
</protein>